<dbReference type="GO" id="GO:0005794">
    <property type="term" value="C:Golgi apparatus"/>
    <property type="evidence" value="ECO:0007669"/>
    <property type="project" value="UniProtKB-SubCell"/>
</dbReference>
<evidence type="ECO:0000313" key="8">
    <source>
        <dbReference type="EMBL" id="KAF2823907.1"/>
    </source>
</evidence>
<dbReference type="EMBL" id="MU006231">
    <property type="protein sequence ID" value="KAF2823907.1"/>
    <property type="molecule type" value="Genomic_DNA"/>
</dbReference>
<dbReference type="FunFam" id="3.30.450.70:FF:000013">
    <property type="entry name" value="TRAPP complex subunit, variant"/>
    <property type="match status" value="1"/>
</dbReference>
<proteinExistence type="inferred from homology"/>
<keyword evidence="2 6" id="KW-0256">Endoplasmic reticulum</keyword>
<evidence type="ECO:0000256" key="5">
    <source>
        <dbReference type="ARBA" id="ARBA00038167"/>
    </source>
</evidence>
<evidence type="ECO:0000313" key="9">
    <source>
        <dbReference type="Proteomes" id="UP000799424"/>
    </source>
</evidence>
<dbReference type="GO" id="GO:0005783">
    <property type="term" value="C:endoplasmic reticulum"/>
    <property type="evidence" value="ECO:0007669"/>
    <property type="project" value="UniProtKB-SubCell"/>
</dbReference>
<keyword evidence="9" id="KW-1185">Reference proteome</keyword>
<keyword evidence="3 6" id="KW-0931">ER-Golgi transport</keyword>
<name>A0A6A6ZU94_9PLEO</name>
<comment type="similarity">
    <text evidence="5">Belongs to the TRAPP small subunits family. BET5 subfamily.</text>
</comment>
<evidence type="ECO:0000256" key="2">
    <source>
        <dbReference type="ARBA" id="ARBA00022824"/>
    </source>
</evidence>
<dbReference type="PANTHER" id="PTHR23249">
    <property type="entry name" value="TRAFFICKING PROTEIN PARTICLE COMPLEX SUBUNIT"/>
    <property type="match status" value="1"/>
</dbReference>
<dbReference type="Pfam" id="PF04099">
    <property type="entry name" value="Sybindin"/>
    <property type="match status" value="1"/>
</dbReference>
<keyword evidence="4 6" id="KW-0333">Golgi apparatus</keyword>
<keyword evidence="1 6" id="KW-0813">Transport</keyword>
<dbReference type="GO" id="GO:0030008">
    <property type="term" value="C:TRAPP complex"/>
    <property type="evidence" value="ECO:0007669"/>
    <property type="project" value="UniProtKB-UniRule"/>
</dbReference>
<dbReference type="InterPro" id="IPR007233">
    <property type="entry name" value="TRAPPC"/>
</dbReference>
<feature type="compositionally biased region" description="Low complexity" evidence="7">
    <location>
        <begin position="31"/>
        <end position="43"/>
    </location>
</feature>
<comment type="subcellular location">
    <subcellularLocation>
        <location evidence="6">Endoplasmic reticulum</location>
    </subcellularLocation>
    <subcellularLocation>
        <location evidence="6">Golgi apparatus</location>
        <location evidence="6">cis-Golgi network</location>
    </subcellularLocation>
</comment>
<evidence type="ECO:0000256" key="4">
    <source>
        <dbReference type="ARBA" id="ARBA00023034"/>
    </source>
</evidence>
<evidence type="ECO:0000256" key="6">
    <source>
        <dbReference type="RuleBase" id="RU366065"/>
    </source>
</evidence>
<protein>
    <recommendedName>
        <fullName evidence="6">Trafficking protein particle complex subunit</fullName>
    </recommendedName>
</protein>
<comment type="subunit">
    <text evidence="6">Part of the multisubunit transport protein particle (TRAPP) complex.</text>
</comment>
<dbReference type="Gene3D" id="3.30.450.70">
    <property type="match status" value="1"/>
</dbReference>
<dbReference type="CDD" id="cd14855">
    <property type="entry name" value="TRAPPC1_MUM2"/>
    <property type="match status" value="1"/>
</dbReference>
<evidence type="ECO:0000256" key="1">
    <source>
        <dbReference type="ARBA" id="ARBA00022448"/>
    </source>
</evidence>
<gene>
    <name evidence="8" type="ORF">CC86DRAFT_355220</name>
</gene>
<dbReference type="GO" id="GO:0006888">
    <property type="term" value="P:endoplasmic reticulum to Golgi vesicle-mediated transport"/>
    <property type="evidence" value="ECO:0007669"/>
    <property type="project" value="UniProtKB-UniRule"/>
</dbReference>
<dbReference type="AlphaFoldDB" id="A0A6A6ZU94"/>
<dbReference type="SMART" id="SM01399">
    <property type="entry name" value="Sybindin"/>
    <property type="match status" value="1"/>
</dbReference>
<evidence type="ECO:0000256" key="7">
    <source>
        <dbReference type="SAM" id="MobiDB-lite"/>
    </source>
</evidence>
<dbReference type="PANTHER" id="PTHR23249:SF16">
    <property type="entry name" value="TRAFFICKING PROTEIN PARTICLE COMPLEX SUBUNIT 1"/>
    <property type="match status" value="1"/>
</dbReference>
<sequence>MVLYSFYIFDRHTECIYSRRWTPRPASSGKSARPASNSSNLSAADATHLPTRRALTHSDDEKLVFGLVFSLRNLVTKLGGDDDTFLSYRTGEYKLHYYETPTRMKFVMLTDTKVVNLRQHLHQIWAQLYVEYVVKNPLAPTEHPGGIGVANEMFEAGLETFITKVLPV</sequence>
<dbReference type="InterPro" id="IPR011012">
    <property type="entry name" value="Longin-like_dom_sf"/>
</dbReference>
<dbReference type="OrthoDB" id="3364529at2759"/>
<accession>A0A6A6ZU94</accession>
<dbReference type="SUPFAM" id="SSF64356">
    <property type="entry name" value="SNARE-like"/>
    <property type="match status" value="1"/>
</dbReference>
<evidence type="ECO:0000256" key="3">
    <source>
        <dbReference type="ARBA" id="ARBA00022892"/>
    </source>
</evidence>
<dbReference type="Proteomes" id="UP000799424">
    <property type="component" value="Unassembled WGS sequence"/>
</dbReference>
<organism evidence="8 9">
    <name type="scientific">Ophiobolus disseminans</name>
    <dbReference type="NCBI Taxonomy" id="1469910"/>
    <lineage>
        <taxon>Eukaryota</taxon>
        <taxon>Fungi</taxon>
        <taxon>Dikarya</taxon>
        <taxon>Ascomycota</taxon>
        <taxon>Pezizomycotina</taxon>
        <taxon>Dothideomycetes</taxon>
        <taxon>Pleosporomycetidae</taxon>
        <taxon>Pleosporales</taxon>
        <taxon>Pleosporineae</taxon>
        <taxon>Phaeosphaeriaceae</taxon>
        <taxon>Ophiobolus</taxon>
    </lineage>
</organism>
<reference evidence="8" key="1">
    <citation type="journal article" date="2020" name="Stud. Mycol.">
        <title>101 Dothideomycetes genomes: a test case for predicting lifestyles and emergence of pathogens.</title>
        <authorList>
            <person name="Haridas S."/>
            <person name="Albert R."/>
            <person name="Binder M."/>
            <person name="Bloem J."/>
            <person name="Labutti K."/>
            <person name="Salamov A."/>
            <person name="Andreopoulos B."/>
            <person name="Baker S."/>
            <person name="Barry K."/>
            <person name="Bills G."/>
            <person name="Bluhm B."/>
            <person name="Cannon C."/>
            <person name="Castanera R."/>
            <person name="Culley D."/>
            <person name="Daum C."/>
            <person name="Ezra D."/>
            <person name="Gonzalez J."/>
            <person name="Henrissat B."/>
            <person name="Kuo A."/>
            <person name="Liang C."/>
            <person name="Lipzen A."/>
            <person name="Lutzoni F."/>
            <person name="Magnuson J."/>
            <person name="Mondo S."/>
            <person name="Nolan M."/>
            <person name="Ohm R."/>
            <person name="Pangilinan J."/>
            <person name="Park H.-J."/>
            <person name="Ramirez L."/>
            <person name="Alfaro M."/>
            <person name="Sun H."/>
            <person name="Tritt A."/>
            <person name="Yoshinaga Y."/>
            <person name="Zwiers L.-H."/>
            <person name="Turgeon B."/>
            <person name="Goodwin S."/>
            <person name="Spatafora J."/>
            <person name="Crous P."/>
            <person name="Grigoriev I."/>
        </authorList>
    </citation>
    <scope>NUCLEOTIDE SEQUENCE</scope>
    <source>
        <strain evidence="8">CBS 113818</strain>
    </source>
</reference>
<feature type="region of interest" description="Disordered" evidence="7">
    <location>
        <begin position="22"/>
        <end position="43"/>
    </location>
</feature>